<feature type="region of interest" description="Disordered" evidence="1">
    <location>
        <begin position="1"/>
        <end position="38"/>
    </location>
</feature>
<sequence>MYAAAGGASLASRQARRKQKQHHTNESMHQQFHKRFQQLQHQHAPACAEGYHYMRTSSSGLLSPSHLPSFTDLHGRGNTIDFSLQEQLLEVSFDIFKNGSGSYWCHNYGESEDEFCKLDLLYGNLILSFAFKIN</sequence>
<evidence type="ECO:0000256" key="1">
    <source>
        <dbReference type="SAM" id="MobiDB-lite"/>
    </source>
</evidence>
<evidence type="ECO:0000313" key="3">
    <source>
        <dbReference type="Proteomes" id="UP001367676"/>
    </source>
</evidence>
<accession>A0AAN9T746</accession>
<dbReference type="Proteomes" id="UP001367676">
    <property type="component" value="Unassembled WGS sequence"/>
</dbReference>
<proteinExistence type="predicted"/>
<reference evidence="2 3" key="1">
    <citation type="submission" date="2024-03" db="EMBL/GenBank/DDBJ databases">
        <title>Adaptation during the transition from Ophiocordyceps entomopathogen to insect associate is accompanied by gene loss and intensified selection.</title>
        <authorList>
            <person name="Ward C.M."/>
            <person name="Onetto C.A."/>
            <person name="Borneman A.R."/>
        </authorList>
    </citation>
    <scope>NUCLEOTIDE SEQUENCE [LARGE SCALE GENOMIC DNA]</scope>
    <source>
        <strain evidence="2">AWRI1</strain>
        <tissue evidence="2">Single Adult Female</tissue>
    </source>
</reference>
<comment type="caution">
    <text evidence="2">The sequence shown here is derived from an EMBL/GenBank/DDBJ whole genome shotgun (WGS) entry which is preliminary data.</text>
</comment>
<dbReference type="AlphaFoldDB" id="A0AAN9T746"/>
<name>A0AAN9T746_9HEMI</name>
<gene>
    <name evidence="2" type="ORF">V9T40_011006</name>
</gene>
<organism evidence="2 3">
    <name type="scientific">Parthenolecanium corni</name>
    <dbReference type="NCBI Taxonomy" id="536013"/>
    <lineage>
        <taxon>Eukaryota</taxon>
        <taxon>Metazoa</taxon>
        <taxon>Ecdysozoa</taxon>
        <taxon>Arthropoda</taxon>
        <taxon>Hexapoda</taxon>
        <taxon>Insecta</taxon>
        <taxon>Pterygota</taxon>
        <taxon>Neoptera</taxon>
        <taxon>Paraneoptera</taxon>
        <taxon>Hemiptera</taxon>
        <taxon>Sternorrhyncha</taxon>
        <taxon>Coccoidea</taxon>
        <taxon>Coccidae</taxon>
        <taxon>Parthenolecanium</taxon>
    </lineage>
</organism>
<protein>
    <submittedName>
        <fullName evidence="2">Uncharacterized protein</fullName>
    </submittedName>
</protein>
<evidence type="ECO:0000313" key="2">
    <source>
        <dbReference type="EMBL" id="KAK7573815.1"/>
    </source>
</evidence>
<dbReference type="EMBL" id="JBBCAQ010000037">
    <property type="protein sequence ID" value="KAK7573815.1"/>
    <property type="molecule type" value="Genomic_DNA"/>
</dbReference>
<keyword evidence="3" id="KW-1185">Reference proteome</keyword>